<evidence type="ECO:0000256" key="14">
    <source>
        <dbReference type="ARBA" id="ARBA00048405"/>
    </source>
</evidence>
<feature type="domain" description="Acyl-CoA oxidase/dehydrogenase middle" evidence="21">
    <location>
        <begin position="147"/>
        <end position="258"/>
    </location>
</feature>
<reference evidence="24" key="1">
    <citation type="submission" date="2025-08" db="UniProtKB">
        <authorList>
            <consortium name="RefSeq"/>
        </authorList>
    </citation>
    <scope>IDENTIFICATION</scope>
</reference>
<dbReference type="GO" id="GO:0005504">
    <property type="term" value="F:fatty acid binding"/>
    <property type="evidence" value="ECO:0007669"/>
    <property type="project" value="InterPro"/>
</dbReference>
<feature type="domain" description="Acyl-CoA oxidase C-alpha1" evidence="22">
    <location>
        <begin position="294"/>
        <end position="458"/>
    </location>
</feature>
<dbReference type="FunFam" id="1.20.140.10:FF:000007">
    <property type="entry name" value="Acyl-coenzyme A oxidase"/>
    <property type="match status" value="1"/>
</dbReference>
<evidence type="ECO:0000256" key="4">
    <source>
        <dbReference type="ARBA" id="ARBA00006288"/>
    </source>
</evidence>
<comment type="catalytic activity">
    <reaction evidence="15">
        <text>(2S)-pristanoyl-CoA + O2 = (2E)-pristenoyl-CoA + H2O2</text>
        <dbReference type="Rhea" id="RHEA:40459"/>
        <dbReference type="ChEBI" id="CHEBI:15379"/>
        <dbReference type="ChEBI" id="CHEBI:16240"/>
        <dbReference type="ChEBI" id="CHEBI:77099"/>
        <dbReference type="ChEBI" id="CHEBI:77293"/>
    </reaction>
    <physiologicalReaction direction="left-to-right" evidence="15">
        <dbReference type="Rhea" id="RHEA:40460"/>
    </physiologicalReaction>
</comment>
<dbReference type="GO" id="GO:0071949">
    <property type="term" value="F:FAD binding"/>
    <property type="evidence" value="ECO:0007669"/>
    <property type="project" value="InterPro"/>
</dbReference>
<dbReference type="KEGG" id="alim:106535206"/>
<evidence type="ECO:0000256" key="7">
    <source>
        <dbReference type="ARBA" id="ARBA00022832"/>
    </source>
</evidence>
<dbReference type="InterPro" id="IPR012258">
    <property type="entry name" value="Acyl-CoA_oxidase"/>
</dbReference>
<sequence>MAHRVADLPSGPLDFYRRKSSFNWKNMVCFIDGEEIYHFKQQIFRTLENDPLFRRQPGEDVPIEKKREINFLRMKQLFRYDFMTREELMSDPWKTVILEDCLGMYDWSLVAKYFLNVGMFAETVASSGSSRHSKYIEGIENMTLFGCFALTELSHGSNTRAMRTTATYDPSTKEFLINSPDFEAAKFWVGNLGKTATHALVFAQLYTPDHVCHGLHSFVVPVRDPKTLLALPGVLVGDMGKKLGQNGLDNGFVMFHNVRIPQENLLNRTGDVTPDGLYVTPFKDPNKRFGASLGALSGGRIYIGRMSLMNLKLALTVGIRFSATRRQFGPKVTEEIPVLEYQLQQWRLIPYLAAAYVLEHFTKTILMNFVEFQIGRMMKENSDRQAEMGREIHAIGCCSKPLGSWIAQRGIQECREACGGHGYLAMSRLGDLRDDNDPNCTYEGDNNVLLQQTSNYLLSLFHAKLHNGVRIESPFHTVDFLDDFQTILQSQFTARTVEECMDPEVTVTAYKWLVCFLLEESQKRLEQEKAVCMGDFDARNNSQVYYCRSLAIAYSEYISLQSFYELITDKDTPQDLRSVLRKLCALYGLWSLNSHMATLYQGNYLNGRKPVELVQKAILTLCSQLKDDAVALVDVFAPTDFILNSPIGYADGQLYKNLWSTMMQGSQVLERPSWWKEFCSDKPVIGSLQSKL</sequence>
<organism evidence="23 24">
    <name type="scientific">Austrofundulus limnaeus</name>
    <name type="common">Annual killifish</name>
    <dbReference type="NCBI Taxonomy" id="52670"/>
    <lineage>
        <taxon>Eukaryota</taxon>
        <taxon>Metazoa</taxon>
        <taxon>Chordata</taxon>
        <taxon>Craniata</taxon>
        <taxon>Vertebrata</taxon>
        <taxon>Euteleostomi</taxon>
        <taxon>Actinopterygii</taxon>
        <taxon>Neopterygii</taxon>
        <taxon>Teleostei</taxon>
        <taxon>Neoteleostei</taxon>
        <taxon>Acanthomorphata</taxon>
        <taxon>Ovalentaria</taxon>
        <taxon>Atherinomorphae</taxon>
        <taxon>Cyprinodontiformes</taxon>
        <taxon>Rivulidae</taxon>
        <taxon>Austrofundulus</taxon>
    </lineage>
</organism>
<evidence type="ECO:0000256" key="19">
    <source>
        <dbReference type="PIRSR" id="PIRSR000168-2"/>
    </source>
</evidence>
<feature type="binding site" evidence="19">
    <location>
        <position position="151"/>
    </location>
    <ligand>
        <name>FAD</name>
        <dbReference type="ChEBI" id="CHEBI:57692"/>
    </ligand>
</feature>
<evidence type="ECO:0000256" key="11">
    <source>
        <dbReference type="ARBA" id="ARBA00036397"/>
    </source>
</evidence>
<dbReference type="FunFam" id="1.20.140.10:FF:000010">
    <property type="entry name" value="Acyl-coenzyme A oxidase"/>
    <property type="match status" value="1"/>
</dbReference>
<dbReference type="GO" id="GO:0055088">
    <property type="term" value="P:lipid homeostasis"/>
    <property type="evidence" value="ECO:0007669"/>
    <property type="project" value="TreeGrafter"/>
</dbReference>
<evidence type="ECO:0000256" key="2">
    <source>
        <dbReference type="ARBA" id="ARBA00004275"/>
    </source>
</evidence>
<evidence type="ECO:0000256" key="1">
    <source>
        <dbReference type="ARBA" id="ARBA00001974"/>
    </source>
</evidence>
<name>A0A2I4D5U3_AUSLI</name>
<comment type="function">
    <text evidence="16">Oxidizes the CoA-esters of 2-methyl-branched fatty acids.</text>
</comment>
<proteinExistence type="inferred from homology"/>
<dbReference type="CDD" id="cd01150">
    <property type="entry name" value="AXO"/>
    <property type="match status" value="1"/>
</dbReference>
<comment type="catalytic activity">
    <reaction evidence="12">
        <text>hexadecanedioyl-CoA + O2 = (2E)-hexadecenedioyl-CoA + H2O2</text>
        <dbReference type="Rhea" id="RHEA:40275"/>
        <dbReference type="ChEBI" id="CHEBI:15379"/>
        <dbReference type="ChEBI" id="CHEBI:16240"/>
        <dbReference type="ChEBI" id="CHEBI:77075"/>
        <dbReference type="ChEBI" id="CHEBI:77085"/>
    </reaction>
    <physiologicalReaction direction="left-to-right" evidence="12">
        <dbReference type="Rhea" id="RHEA:40276"/>
    </physiologicalReaction>
</comment>
<comment type="catalytic activity">
    <reaction evidence="13">
        <text>hexadecanoyl-CoA + O2 = (2E)-hexadecenoyl-CoA + H2O2</text>
        <dbReference type="Rhea" id="RHEA:40167"/>
        <dbReference type="ChEBI" id="CHEBI:15379"/>
        <dbReference type="ChEBI" id="CHEBI:16240"/>
        <dbReference type="ChEBI" id="CHEBI:57379"/>
        <dbReference type="ChEBI" id="CHEBI:61526"/>
    </reaction>
    <physiologicalReaction direction="left-to-right" evidence="13">
        <dbReference type="Rhea" id="RHEA:40168"/>
    </physiologicalReaction>
</comment>
<keyword evidence="6 17" id="KW-0274">FAD</keyword>
<dbReference type="InterPro" id="IPR006091">
    <property type="entry name" value="Acyl-CoA_Oxase/DH_mid-dom"/>
</dbReference>
<dbReference type="GO" id="GO:0016402">
    <property type="term" value="F:pristanoyl-CoA oxidase activity"/>
    <property type="evidence" value="ECO:0007669"/>
    <property type="project" value="TreeGrafter"/>
</dbReference>
<comment type="subcellular location">
    <subcellularLocation>
        <location evidence="2">Peroxisome</location>
    </subcellularLocation>
</comment>
<dbReference type="SUPFAM" id="SSF56645">
    <property type="entry name" value="Acyl-CoA dehydrogenase NM domain-like"/>
    <property type="match status" value="1"/>
</dbReference>
<keyword evidence="23" id="KW-1185">Reference proteome</keyword>
<evidence type="ECO:0000256" key="16">
    <source>
        <dbReference type="ARBA" id="ARBA00059159"/>
    </source>
</evidence>
<protein>
    <recommendedName>
        <fullName evidence="17">Acyl-coenzyme A oxidase</fullName>
    </recommendedName>
</protein>
<evidence type="ECO:0000256" key="10">
    <source>
        <dbReference type="ARBA" id="ARBA00023140"/>
    </source>
</evidence>
<evidence type="ECO:0000256" key="6">
    <source>
        <dbReference type="ARBA" id="ARBA00022827"/>
    </source>
</evidence>
<feature type="active site" description="Proton acceptor" evidence="18">
    <location>
        <position position="443"/>
    </location>
</feature>
<dbReference type="GO" id="GO:0033540">
    <property type="term" value="P:fatty acid beta-oxidation using acyl-CoA oxidase"/>
    <property type="evidence" value="ECO:0007669"/>
    <property type="project" value="InterPro"/>
</dbReference>
<evidence type="ECO:0000256" key="15">
    <source>
        <dbReference type="ARBA" id="ARBA00053000"/>
    </source>
</evidence>
<keyword evidence="7" id="KW-0276">Fatty acid metabolism</keyword>
<dbReference type="Gene3D" id="2.40.110.10">
    <property type="entry name" value="Butyryl-CoA Dehydrogenase, subunit A, domain 2"/>
    <property type="match status" value="1"/>
</dbReference>
<dbReference type="RefSeq" id="XP_013887610.1">
    <property type="nucleotide sequence ID" value="XM_014032156.1"/>
</dbReference>
<dbReference type="OrthoDB" id="538336at2759"/>
<comment type="catalytic activity">
    <reaction evidence="11">
        <text>a 2,3-saturated acyl-CoA + O2 = a (2E)-enoyl-CoA + H2O2</text>
        <dbReference type="Rhea" id="RHEA:38959"/>
        <dbReference type="ChEBI" id="CHEBI:15379"/>
        <dbReference type="ChEBI" id="CHEBI:16240"/>
        <dbReference type="ChEBI" id="CHEBI:58856"/>
        <dbReference type="ChEBI" id="CHEBI:65111"/>
        <dbReference type="EC" id="1.3.3.6"/>
    </reaction>
    <physiologicalReaction direction="left-to-right" evidence="11">
        <dbReference type="Rhea" id="RHEA:38960"/>
    </physiologicalReaction>
</comment>
<comment type="pathway">
    <text evidence="3">Lipid metabolism; peroxisomal fatty acid beta-oxidation.</text>
</comment>
<dbReference type="InterPro" id="IPR002655">
    <property type="entry name" value="Acyl-CoA_oxidase_C"/>
</dbReference>
<keyword evidence="5 17" id="KW-0285">Flavoprotein</keyword>
<dbReference type="SUPFAM" id="SSF47203">
    <property type="entry name" value="Acyl-CoA dehydrogenase C-terminal domain-like"/>
    <property type="match status" value="2"/>
</dbReference>
<evidence type="ECO:0000313" key="24">
    <source>
        <dbReference type="RefSeq" id="XP_013887610.1"/>
    </source>
</evidence>
<dbReference type="STRING" id="52670.A0A2I4D5U3"/>
<dbReference type="GeneID" id="106535206"/>
<evidence type="ECO:0000256" key="13">
    <source>
        <dbReference type="ARBA" id="ARBA00036893"/>
    </source>
</evidence>
<evidence type="ECO:0000256" key="17">
    <source>
        <dbReference type="PIRNR" id="PIRNR000168"/>
    </source>
</evidence>
<dbReference type="FunFam" id="2.40.110.10:FF:000005">
    <property type="entry name" value="Acyl-coenzyme A oxidase"/>
    <property type="match status" value="1"/>
</dbReference>
<dbReference type="Gene3D" id="1.20.140.10">
    <property type="entry name" value="Butyryl-CoA Dehydrogenase, subunit A, domain 3"/>
    <property type="match status" value="2"/>
</dbReference>
<keyword evidence="8" id="KW-0560">Oxidoreductase</keyword>
<evidence type="ECO:0000256" key="9">
    <source>
        <dbReference type="ARBA" id="ARBA00023098"/>
    </source>
</evidence>
<evidence type="ECO:0000259" key="21">
    <source>
        <dbReference type="Pfam" id="PF02770"/>
    </source>
</evidence>
<evidence type="ECO:0000256" key="3">
    <source>
        <dbReference type="ARBA" id="ARBA00004846"/>
    </source>
</evidence>
<dbReference type="InterPro" id="IPR055060">
    <property type="entry name" value="ACOX_C_alpha1"/>
</dbReference>
<keyword evidence="10" id="KW-0576">Peroxisome</keyword>
<evidence type="ECO:0000259" key="20">
    <source>
        <dbReference type="Pfam" id="PF01756"/>
    </source>
</evidence>
<evidence type="ECO:0000259" key="22">
    <source>
        <dbReference type="Pfam" id="PF22924"/>
    </source>
</evidence>
<dbReference type="InterPro" id="IPR036250">
    <property type="entry name" value="AcylCo_DH-like_C"/>
</dbReference>
<comment type="cofactor">
    <cofactor evidence="1">
        <name>FAD</name>
        <dbReference type="ChEBI" id="CHEBI:57692"/>
    </cofactor>
</comment>
<dbReference type="PANTHER" id="PTHR10909">
    <property type="entry name" value="ELECTRON TRANSPORT OXIDOREDUCTASE"/>
    <property type="match status" value="1"/>
</dbReference>
<feature type="binding site" evidence="19">
    <location>
        <position position="190"/>
    </location>
    <ligand>
        <name>FAD</name>
        <dbReference type="ChEBI" id="CHEBI:57692"/>
    </ligand>
</feature>
<evidence type="ECO:0000256" key="5">
    <source>
        <dbReference type="ARBA" id="ARBA00022630"/>
    </source>
</evidence>
<dbReference type="PIRSF" id="PIRSF000168">
    <property type="entry name" value="Acyl-CoA_oxidase"/>
    <property type="match status" value="1"/>
</dbReference>
<comment type="catalytic activity">
    <reaction evidence="14">
        <text>tetracosanoyl-CoA + O2 = (2E)-tetracosenoyl-CoA + H2O2</text>
        <dbReference type="Rhea" id="RHEA:40319"/>
        <dbReference type="ChEBI" id="CHEBI:15379"/>
        <dbReference type="ChEBI" id="CHEBI:16240"/>
        <dbReference type="ChEBI" id="CHEBI:65052"/>
        <dbReference type="ChEBI" id="CHEBI:74693"/>
    </reaction>
    <physiologicalReaction direction="left-to-right" evidence="14">
        <dbReference type="Rhea" id="RHEA:40320"/>
    </physiologicalReaction>
</comment>
<evidence type="ECO:0000256" key="8">
    <source>
        <dbReference type="ARBA" id="ARBA00023002"/>
    </source>
</evidence>
<dbReference type="PANTHER" id="PTHR10909:SF390">
    <property type="entry name" value="PEROXISOMAL ACYL-COENZYME A OXIDASE 3"/>
    <property type="match status" value="1"/>
</dbReference>
<dbReference type="Pfam" id="PF01756">
    <property type="entry name" value="ACOX"/>
    <property type="match status" value="1"/>
</dbReference>
<comment type="similarity">
    <text evidence="4 17">Belongs to the acyl-CoA oxidase family.</text>
</comment>
<dbReference type="InterPro" id="IPR046373">
    <property type="entry name" value="Acyl-CoA_Oxase/DH_mid-dom_sf"/>
</dbReference>
<dbReference type="InterPro" id="IPR009100">
    <property type="entry name" value="AcylCoA_DH/oxidase_NM_dom_sf"/>
</dbReference>
<evidence type="ECO:0000256" key="18">
    <source>
        <dbReference type="PIRSR" id="PIRSR000168-1"/>
    </source>
</evidence>
<dbReference type="Pfam" id="PF22924">
    <property type="entry name" value="ACOX_C_alpha1"/>
    <property type="match status" value="1"/>
</dbReference>
<dbReference type="Proteomes" id="UP000192220">
    <property type="component" value="Unplaced"/>
</dbReference>
<dbReference type="AlphaFoldDB" id="A0A2I4D5U3"/>
<accession>A0A2I4D5U3</accession>
<evidence type="ECO:0000313" key="23">
    <source>
        <dbReference type="Proteomes" id="UP000192220"/>
    </source>
</evidence>
<dbReference type="GO" id="GO:0005777">
    <property type="term" value="C:peroxisome"/>
    <property type="evidence" value="ECO:0007669"/>
    <property type="project" value="UniProtKB-SubCell"/>
</dbReference>
<dbReference type="InterPro" id="IPR034171">
    <property type="entry name" value="ACO"/>
</dbReference>
<dbReference type="Pfam" id="PF02770">
    <property type="entry name" value="Acyl-CoA_dh_M"/>
    <property type="match status" value="1"/>
</dbReference>
<dbReference type="InParanoid" id="A0A2I4D5U3"/>
<gene>
    <name evidence="24" type="primary">LOC106535206</name>
</gene>
<feature type="domain" description="Acyl-CoA oxidase C-terminal" evidence="20">
    <location>
        <begin position="502"/>
        <end position="680"/>
    </location>
</feature>
<keyword evidence="9" id="KW-0443">Lipid metabolism</keyword>
<evidence type="ECO:0000256" key="12">
    <source>
        <dbReference type="ARBA" id="ARBA00036704"/>
    </source>
</evidence>